<dbReference type="SUPFAM" id="SSF55874">
    <property type="entry name" value="ATPase domain of HSP90 chaperone/DNA topoisomerase II/histidine kinase"/>
    <property type="match status" value="1"/>
</dbReference>
<dbReference type="InterPro" id="IPR003660">
    <property type="entry name" value="HAMP_dom"/>
</dbReference>
<dbReference type="SMART" id="SM00388">
    <property type="entry name" value="HisKA"/>
    <property type="match status" value="1"/>
</dbReference>
<dbReference type="SMART" id="SM00387">
    <property type="entry name" value="HATPase_c"/>
    <property type="match status" value="1"/>
</dbReference>
<evidence type="ECO:0000256" key="2">
    <source>
        <dbReference type="ARBA" id="ARBA00004651"/>
    </source>
</evidence>
<accession>A0ABW4LYH7</accession>
<dbReference type="Gene3D" id="6.10.340.10">
    <property type="match status" value="1"/>
</dbReference>
<dbReference type="PRINTS" id="PR00344">
    <property type="entry name" value="BCTRLSENSOR"/>
</dbReference>
<keyword evidence="6" id="KW-0808">Transferase</keyword>
<dbReference type="PANTHER" id="PTHR43065">
    <property type="entry name" value="SENSOR HISTIDINE KINASE"/>
    <property type="match status" value="1"/>
</dbReference>
<dbReference type="InterPro" id="IPR005467">
    <property type="entry name" value="His_kinase_dom"/>
</dbReference>
<dbReference type="Gene3D" id="1.10.287.130">
    <property type="match status" value="1"/>
</dbReference>
<gene>
    <name evidence="15" type="ORF">ACFSCX_25495</name>
</gene>
<evidence type="ECO:0000313" key="16">
    <source>
        <dbReference type="Proteomes" id="UP001597214"/>
    </source>
</evidence>
<dbReference type="SMART" id="SM00304">
    <property type="entry name" value="HAMP"/>
    <property type="match status" value="1"/>
</dbReference>
<comment type="subcellular location">
    <subcellularLocation>
        <location evidence="2">Cell membrane</location>
        <topology evidence="2">Multi-pass membrane protein</topology>
    </subcellularLocation>
</comment>
<evidence type="ECO:0000256" key="11">
    <source>
        <dbReference type="ARBA" id="ARBA00023136"/>
    </source>
</evidence>
<keyword evidence="7" id="KW-0547">Nucleotide-binding</keyword>
<comment type="caution">
    <text evidence="15">The sequence shown here is derived from an EMBL/GenBank/DDBJ whole genome shotgun (WGS) entry which is preliminary data.</text>
</comment>
<dbReference type="CDD" id="cd00082">
    <property type="entry name" value="HisKA"/>
    <property type="match status" value="1"/>
</dbReference>
<evidence type="ECO:0000256" key="7">
    <source>
        <dbReference type="ARBA" id="ARBA00022741"/>
    </source>
</evidence>
<comment type="catalytic activity">
    <reaction evidence="1">
        <text>ATP + protein L-histidine = ADP + protein N-phospho-L-histidine.</text>
        <dbReference type="EC" id="2.7.13.3"/>
    </reaction>
</comment>
<evidence type="ECO:0000256" key="12">
    <source>
        <dbReference type="SAM" id="Phobius"/>
    </source>
</evidence>
<dbReference type="EMBL" id="JBHUEM010000060">
    <property type="protein sequence ID" value="MFD1739824.1"/>
    <property type="molecule type" value="Genomic_DNA"/>
</dbReference>
<dbReference type="Pfam" id="PF02518">
    <property type="entry name" value="HATPase_c"/>
    <property type="match status" value="1"/>
</dbReference>
<keyword evidence="12" id="KW-1133">Transmembrane helix</keyword>
<dbReference type="EC" id="2.7.13.3" evidence="3"/>
<reference evidence="16" key="1">
    <citation type="journal article" date="2019" name="Int. J. Syst. Evol. Microbiol.">
        <title>The Global Catalogue of Microorganisms (GCM) 10K type strain sequencing project: providing services to taxonomists for standard genome sequencing and annotation.</title>
        <authorList>
            <consortium name="The Broad Institute Genomics Platform"/>
            <consortium name="The Broad Institute Genome Sequencing Center for Infectious Disease"/>
            <person name="Wu L."/>
            <person name="Ma J."/>
        </authorList>
    </citation>
    <scope>NUCLEOTIDE SEQUENCE [LARGE SCALE GENOMIC DNA]</scope>
    <source>
        <strain evidence="16">CCUG 49339</strain>
    </source>
</reference>
<proteinExistence type="predicted"/>
<evidence type="ECO:0000256" key="3">
    <source>
        <dbReference type="ARBA" id="ARBA00012438"/>
    </source>
</evidence>
<dbReference type="GO" id="GO:0005524">
    <property type="term" value="F:ATP binding"/>
    <property type="evidence" value="ECO:0007669"/>
    <property type="project" value="UniProtKB-KW"/>
</dbReference>
<keyword evidence="4" id="KW-1003">Cell membrane</keyword>
<dbReference type="InterPro" id="IPR036890">
    <property type="entry name" value="HATPase_C_sf"/>
</dbReference>
<dbReference type="PANTHER" id="PTHR43065:SF10">
    <property type="entry name" value="PEROXIDE STRESS-ACTIVATED HISTIDINE KINASE MAK3"/>
    <property type="match status" value="1"/>
</dbReference>
<evidence type="ECO:0000256" key="8">
    <source>
        <dbReference type="ARBA" id="ARBA00022777"/>
    </source>
</evidence>
<keyword evidence="10" id="KW-0902">Two-component regulatory system</keyword>
<dbReference type="Proteomes" id="UP001597214">
    <property type="component" value="Unassembled WGS sequence"/>
</dbReference>
<dbReference type="InterPro" id="IPR004358">
    <property type="entry name" value="Sig_transdc_His_kin-like_C"/>
</dbReference>
<dbReference type="PROSITE" id="PS50109">
    <property type="entry name" value="HIS_KIN"/>
    <property type="match status" value="1"/>
</dbReference>
<evidence type="ECO:0000256" key="6">
    <source>
        <dbReference type="ARBA" id="ARBA00022679"/>
    </source>
</evidence>
<dbReference type="InterPro" id="IPR003661">
    <property type="entry name" value="HisK_dim/P_dom"/>
</dbReference>
<dbReference type="CDD" id="cd00075">
    <property type="entry name" value="HATPase"/>
    <property type="match status" value="1"/>
</dbReference>
<feature type="transmembrane region" description="Helical" evidence="12">
    <location>
        <begin position="181"/>
        <end position="200"/>
    </location>
</feature>
<keyword evidence="11 12" id="KW-0472">Membrane</keyword>
<sequence length="613" mass="69832">MNRIQKNMSFRSKIVTVLLMITVILTSYSLFLVHDIEKINTVSESIQDTSIPELIWLSHWEEELTIKKFMVQNYIDNDLCCNFSDTYKSTDDNEFAHIHGKVPETLEDVKRQVALLDFLIVNNVQGLVEFDDKLAAKEYIEATYLPKLEQLKQDIVDRKEASFGFLSTRADRFSEIIQHSLWLLLLLTVSSIILSIFFSFRISASITRPIEAMTKKVDQIANGDYGLTINERTQVELQYLTHSINQMSLRLKDSFHTIMMDKMYREQILNSLPVGIITYNDQTGTYSLNSTAKCLLEIEDLLLKDEDEENKAFWRILSSKQICNNIKVTFTSERGIFTLLVSQSFLVDSQGNVIGRIMHFVNITETEELEERMHQSEKLALVGEIAAGAAHEIRNPLAVIHGFISLMNQSLSEQEKERFQFPLLMKEIDRINLIIEEMLLQAKPGAPILKERYMEDIVQEFLPLIQQCIEGGDITLSVSLIREPVLVDSKQMKQVFHNLIRNSIEAIGDNGNIIISSKINNGYYKITLQDDGPGIPDYMKQRIFEPFSSSKEEGTGLGLTIVQRIIENHNGDIELIDSSETGTTFIISLPLKDAIPTTEAGASLNRIEKSVTV</sequence>
<evidence type="ECO:0000313" key="15">
    <source>
        <dbReference type="EMBL" id="MFD1739824.1"/>
    </source>
</evidence>
<dbReference type="SUPFAM" id="SSF158472">
    <property type="entry name" value="HAMP domain-like"/>
    <property type="match status" value="1"/>
</dbReference>
<evidence type="ECO:0000256" key="5">
    <source>
        <dbReference type="ARBA" id="ARBA00022553"/>
    </source>
</evidence>
<dbReference type="InterPro" id="IPR003594">
    <property type="entry name" value="HATPase_dom"/>
</dbReference>
<dbReference type="Pfam" id="PF00512">
    <property type="entry name" value="HisKA"/>
    <property type="match status" value="1"/>
</dbReference>
<protein>
    <recommendedName>
        <fullName evidence="3">histidine kinase</fullName>
        <ecNumber evidence="3">2.7.13.3</ecNumber>
    </recommendedName>
</protein>
<dbReference type="SUPFAM" id="SSF47384">
    <property type="entry name" value="Homodimeric domain of signal transducing histidine kinase"/>
    <property type="match status" value="1"/>
</dbReference>
<evidence type="ECO:0000256" key="1">
    <source>
        <dbReference type="ARBA" id="ARBA00000085"/>
    </source>
</evidence>
<feature type="domain" description="HAMP" evidence="14">
    <location>
        <begin position="204"/>
        <end position="256"/>
    </location>
</feature>
<dbReference type="CDD" id="cd06225">
    <property type="entry name" value="HAMP"/>
    <property type="match status" value="1"/>
</dbReference>
<feature type="domain" description="Histidine kinase" evidence="13">
    <location>
        <begin position="388"/>
        <end position="593"/>
    </location>
</feature>
<dbReference type="PROSITE" id="PS50885">
    <property type="entry name" value="HAMP"/>
    <property type="match status" value="1"/>
</dbReference>
<organism evidence="15 16">
    <name type="scientific">Bacillus salitolerans</name>
    <dbReference type="NCBI Taxonomy" id="1437434"/>
    <lineage>
        <taxon>Bacteria</taxon>
        <taxon>Bacillati</taxon>
        <taxon>Bacillota</taxon>
        <taxon>Bacilli</taxon>
        <taxon>Bacillales</taxon>
        <taxon>Bacillaceae</taxon>
        <taxon>Bacillus</taxon>
    </lineage>
</organism>
<dbReference type="Gene3D" id="3.30.450.20">
    <property type="entry name" value="PAS domain"/>
    <property type="match status" value="1"/>
</dbReference>
<evidence type="ECO:0000259" key="14">
    <source>
        <dbReference type="PROSITE" id="PS50885"/>
    </source>
</evidence>
<keyword evidence="16" id="KW-1185">Reference proteome</keyword>
<keyword evidence="12" id="KW-0812">Transmembrane</keyword>
<dbReference type="InterPro" id="IPR036097">
    <property type="entry name" value="HisK_dim/P_sf"/>
</dbReference>
<keyword evidence="8" id="KW-0418">Kinase</keyword>
<dbReference type="Pfam" id="PF00672">
    <property type="entry name" value="HAMP"/>
    <property type="match status" value="1"/>
</dbReference>
<dbReference type="RefSeq" id="WP_377931089.1">
    <property type="nucleotide sequence ID" value="NZ_JBHUEM010000060.1"/>
</dbReference>
<name>A0ABW4LYH7_9BACI</name>
<evidence type="ECO:0000259" key="13">
    <source>
        <dbReference type="PROSITE" id="PS50109"/>
    </source>
</evidence>
<evidence type="ECO:0000256" key="10">
    <source>
        <dbReference type="ARBA" id="ARBA00023012"/>
    </source>
</evidence>
<dbReference type="Gene3D" id="3.30.565.10">
    <property type="entry name" value="Histidine kinase-like ATPase, C-terminal domain"/>
    <property type="match status" value="1"/>
</dbReference>
<evidence type="ECO:0000256" key="9">
    <source>
        <dbReference type="ARBA" id="ARBA00022840"/>
    </source>
</evidence>
<evidence type="ECO:0000256" key="4">
    <source>
        <dbReference type="ARBA" id="ARBA00022475"/>
    </source>
</evidence>
<keyword evidence="5" id="KW-0597">Phosphoprotein</keyword>
<keyword evidence="9 15" id="KW-0067">ATP-binding</keyword>